<comment type="caution">
    <text evidence="2">The sequence shown here is derived from an EMBL/GenBank/DDBJ whole genome shotgun (WGS) entry which is preliminary data.</text>
</comment>
<sequence>MGAEDEKLEVKLEEEEQSRPSRNPNPNSITQDQFLSWKRHKHWGVFSLKKIWIFFF</sequence>
<dbReference type="EMBL" id="JAJJMA010107129">
    <property type="protein sequence ID" value="MCL7030953.1"/>
    <property type="molecule type" value="Genomic_DNA"/>
</dbReference>
<protein>
    <submittedName>
        <fullName evidence="2">Uncharacterized protein</fullName>
    </submittedName>
</protein>
<dbReference type="AlphaFoldDB" id="A0AA41SAV5"/>
<feature type="compositionally biased region" description="Basic and acidic residues" evidence="1">
    <location>
        <begin position="1"/>
        <end position="11"/>
    </location>
</feature>
<keyword evidence="3" id="KW-1185">Reference proteome</keyword>
<evidence type="ECO:0000313" key="3">
    <source>
        <dbReference type="Proteomes" id="UP001177140"/>
    </source>
</evidence>
<evidence type="ECO:0000313" key="2">
    <source>
        <dbReference type="EMBL" id="MCL7030953.1"/>
    </source>
</evidence>
<proteinExistence type="predicted"/>
<accession>A0AA41SAV5</accession>
<gene>
    <name evidence="2" type="ORF">MKW94_007266</name>
</gene>
<evidence type="ECO:0000256" key="1">
    <source>
        <dbReference type="SAM" id="MobiDB-lite"/>
    </source>
</evidence>
<feature type="region of interest" description="Disordered" evidence="1">
    <location>
        <begin position="1"/>
        <end position="30"/>
    </location>
</feature>
<organism evidence="2 3">
    <name type="scientific">Papaver nudicaule</name>
    <name type="common">Iceland poppy</name>
    <dbReference type="NCBI Taxonomy" id="74823"/>
    <lineage>
        <taxon>Eukaryota</taxon>
        <taxon>Viridiplantae</taxon>
        <taxon>Streptophyta</taxon>
        <taxon>Embryophyta</taxon>
        <taxon>Tracheophyta</taxon>
        <taxon>Spermatophyta</taxon>
        <taxon>Magnoliopsida</taxon>
        <taxon>Ranunculales</taxon>
        <taxon>Papaveraceae</taxon>
        <taxon>Papaveroideae</taxon>
        <taxon>Papaver</taxon>
    </lineage>
</organism>
<reference evidence="2" key="1">
    <citation type="submission" date="2022-03" db="EMBL/GenBank/DDBJ databases">
        <title>A functionally conserved STORR gene fusion in Papaver species that diverged 16.8 million years ago.</title>
        <authorList>
            <person name="Catania T."/>
        </authorList>
    </citation>
    <scope>NUCLEOTIDE SEQUENCE</scope>
    <source>
        <strain evidence="2">S-191538</strain>
    </source>
</reference>
<feature type="compositionally biased region" description="Polar residues" evidence="1">
    <location>
        <begin position="20"/>
        <end position="30"/>
    </location>
</feature>
<name>A0AA41SAV5_PAPNU</name>
<dbReference type="Proteomes" id="UP001177140">
    <property type="component" value="Unassembled WGS sequence"/>
</dbReference>